<evidence type="ECO:0008006" key="8">
    <source>
        <dbReference type="Google" id="ProtNLM"/>
    </source>
</evidence>
<dbReference type="NCBIfam" id="TIGR03696">
    <property type="entry name" value="Rhs_assc_core"/>
    <property type="match status" value="1"/>
</dbReference>
<reference evidence="6 7" key="1">
    <citation type="submission" date="2016-10" db="EMBL/GenBank/DDBJ databases">
        <title>Evaluation of Human, Animal and Environmental Mycobacterium chelonae Isolates by Core Genome Phylogenomic Analysis, Targeted Gene Comparison, and Anti-microbial Susceptibility Patterns: A Tale of Mistaken Identities.</title>
        <authorList>
            <person name="Fogelson S.B."/>
            <person name="Camus A.C."/>
            <person name="Lorenz W."/>
            <person name="Vasireddy R."/>
            <person name="Vasireddy S."/>
            <person name="Smith T."/>
            <person name="Brown-Elliott B.A."/>
            <person name="Wallace R.J.Jr."/>
            <person name="Hasan N.A."/>
            <person name="Reischl U."/>
            <person name="Sanchez S."/>
        </authorList>
    </citation>
    <scope>NUCLEOTIDE SEQUENCE [LARGE SCALE GENOMIC DNA]</scope>
    <source>
        <strain evidence="6 7">8528</strain>
    </source>
</reference>
<dbReference type="InterPro" id="IPR022385">
    <property type="entry name" value="Rhs_assc_core"/>
</dbReference>
<sequence>MRPNADAWKTLGDALTRISGQIPNAKNGVSSQDIPEKSKINTAIDQIAESLKGLGEACKTLGEQLGELADEVEKTQDSIRDLLKELSPSGLLDTIGDVLSGDNPLDKIKEIAHDIMNVLRNLGRQAEAAVQAIEQMMSQLEEWLNQLEEWTKKNFPAMAPIINGYLDLEFGILKNIVGMVSIIPALNPMRFFYNPQGALQAWKGTAEGLLMLVSPPFLLYKIASDPHGALEMGKALIAWDDLTGDHPMRGVGYNLATIATFFIPGGAAAKPGIAAAEAGTRAARIGGMLARATGADTAIALVQKLESLPKFKLGGMTHINPGELRVGEFSRPGQLSIRPGEFSRPGGFDGPHPGPSFERPGPSSLSPTGPHGPDPHPGLPAAEPKAGPAPAATHPTTPGEHPSVPGERPATPTATHPTPGEHPSAPAATHPTTPGEHPSVPGERPATPTATHPTPGEHPSAPAATHPSAPGERPAAPAATHPSAPGERPAAPAATHPSAPGERPAAPAATHPSAPGERPAAPAATHPSAPGERPAAPAATHPSAPGERPAAPAATHPSAPGERPAAPAATHPSAPGERPAAPAADRPHPADPGNDLPGNDNGAAAQAQRDAGVGDRAHDPNSSNEPRDQCVNGEPVDMATGEYSLPMVDVELPGVLPLVLRRQHRSQFRWGVWFGPSWTSTFDARVVVTEAAVTTIDADGTMLQFPHPTLGEPARPIHGRNWLLFHVPSGGYRLFSEDVECSYFFEPKEQLHGVDLAVGNISISAITDRHQNRILFGYNDNGLPAAIVHSGGYWIDVHTDGRRITGYDLGDPQGGPSVPLRRFGYIGEDLHTVTDGCGATTSFAYDQHHQMVAWMDSAGARYQNTYDEQGRVTSQQGTDGVWSGTFDYMHTSEGQVSTYADAYGAETVYELDADSRPVRVMDAEGRVITTAFNKWRDPLTVIDQSGDVTRYTYTEHGDINQVIDPLGTVTAIEYERPHRPNLVAREGQPPVVLAYDASGNVTSVTSEGAIRRYEYSATGAVTAMIDEEGRRTQMGVNAAGLPTRITDDQGHASQIDYDMFGRVIAVADPQGRRTRLVRDTEGRVLQRIAADGTVQSWEYDGEGNCVRHIDPMGARTQYEYGFYDKPTAQIAPDGSRTEFRYDLARRLIEVVNPQGLSWRYSYYRDGRLKSETDFNGATTSYRYDAAGRLAEKTNAEGQSITYRYDAAGRPTAEITDAATDSDPYRREVTRYTYGPNDAVAEAVNIHGSGTYRHDSQLQISRETWNQHTVVANFNAAGQPIAVQSPSGVLTEYSYDSRGMLATVISAGRVIDLTTDAAGWITRTSLGRTNVDREFDPLGRLLAQTWTGTTEGQLSLGTTGGPRVAAPDDAPNQWGEHVLTTSSYAYQPDGALTAITTRQLDRTGRLGEPLCAGISLDILGRITKRTLIGDKDLRNTAEETVERYSYDPANNITSATTDGPTQRAASASTKTAEQGDQWQYRGTLLVADGRSRYTYDRAGRLIRTVTKHLNRKPDVWHYSWDAYDRLRTATNPDGTIWTYGYDAASRRTHKTNTATGESTTFSWLGNQLLEQNTPQHRTSPENNADDIQVPTAKTITWTYLPGAITPLAQTHTTNKPDTGPSSDTQNVDVPLRISGSTIPVTADDAIVSRPQQWAQSEIDRAFYAIVADHLGTPTHLIDPTTLDIAGQAHSTLWGQTTWTGHTTTPLRFPGQYHDPETGLHYNHHRYYQPTTGRYATPDPLGLTPAPNPHTYPQNPTIFTDPLGLAPISACEGKKPWSPTYGEAKGPGVDSHHVIQDAAAKGWVNPETGAAYSRSQAPAVGLEGPSYARGTPHYEATQAQNRSAFSGTYGAERQVAIEALLASGKFTPQEISQIMKRADEYFIGHLGMTHETPLRVPGTRWGAR</sequence>
<feature type="compositionally biased region" description="Low complexity" evidence="3">
    <location>
        <begin position="379"/>
        <end position="402"/>
    </location>
</feature>
<keyword evidence="7" id="KW-1185">Reference proteome</keyword>
<evidence type="ECO:0000313" key="6">
    <source>
        <dbReference type="EMBL" id="OHU08395.1"/>
    </source>
</evidence>
<dbReference type="Pfam" id="PF25023">
    <property type="entry name" value="TEN_YD-shell"/>
    <property type="match status" value="1"/>
</dbReference>
<organism evidence="6 7">
    <name type="scientific">Mycobacteroides saopaulense</name>
    <dbReference type="NCBI Taxonomy" id="1578165"/>
    <lineage>
        <taxon>Bacteria</taxon>
        <taxon>Bacillati</taxon>
        <taxon>Actinomycetota</taxon>
        <taxon>Actinomycetes</taxon>
        <taxon>Mycobacteriales</taxon>
        <taxon>Mycobacteriaceae</taxon>
        <taxon>Mycobacteroides</taxon>
    </lineage>
</organism>
<dbReference type="Pfam" id="PF05593">
    <property type="entry name" value="RHS_repeat"/>
    <property type="match status" value="3"/>
</dbReference>
<feature type="domain" description="Teneurin-like YD-shell" evidence="5">
    <location>
        <begin position="970"/>
        <end position="1150"/>
    </location>
</feature>
<evidence type="ECO:0000256" key="1">
    <source>
        <dbReference type="ARBA" id="ARBA00022737"/>
    </source>
</evidence>
<dbReference type="NCBIfam" id="TIGR01643">
    <property type="entry name" value="YD_repeat_2x"/>
    <property type="match status" value="9"/>
</dbReference>
<name>A0ABX3BXC4_9MYCO</name>
<dbReference type="PANTHER" id="PTHR32305">
    <property type="match status" value="1"/>
</dbReference>
<evidence type="ECO:0000313" key="7">
    <source>
        <dbReference type="Proteomes" id="UP000179621"/>
    </source>
</evidence>
<comment type="caution">
    <text evidence="6">The sequence shown here is derived from an EMBL/GenBank/DDBJ whole genome shotgun (WGS) entry which is preliminary data.</text>
</comment>
<dbReference type="Gene3D" id="2.180.10.10">
    <property type="entry name" value="RHS repeat-associated core"/>
    <property type="match status" value="2"/>
</dbReference>
<gene>
    <name evidence="6" type="ORF">BKG73_14975</name>
</gene>
<dbReference type="InterPro" id="IPR056823">
    <property type="entry name" value="TEN-like_YD-shell"/>
</dbReference>
<proteinExistence type="predicted"/>
<keyword evidence="1" id="KW-0677">Repeat</keyword>
<dbReference type="InterPro" id="IPR045351">
    <property type="entry name" value="DUF6531"/>
</dbReference>
<feature type="domain" description="DUF6531" evidence="4">
    <location>
        <begin position="633"/>
        <end position="705"/>
    </location>
</feature>
<evidence type="ECO:0000256" key="2">
    <source>
        <dbReference type="SAM" id="Coils"/>
    </source>
</evidence>
<evidence type="ECO:0000259" key="4">
    <source>
        <dbReference type="Pfam" id="PF20148"/>
    </source>
</evidence>
<dbReference type="EMBL" id="MLIH01000027">
    <property type="protein sequence ID" value="OHU08395.1"/>
    <property type="molecule type" value="Genomic_DNA"/>
</dbReference>
<accession>A0ABX3BXC4</accession>
<dbReference type="InterPro" id="IPR006530">
    <property type="entry name" value="YD"/>
</dbReference>
<dbReference type="InterPro" id="IPR031325">
    <property type="entry name" value="RHS_repeat"/>
</dbReference>
<feature type="coiled-coil region" evidence="2">
    <location>
        <begin position="119"/>
        <end position="153"/>
    </location>
</feature>
<dbReference type="SUPFAM" id="SSF50969">
    <property type="entry name" value="YVTN repeat-like/Quinoprotein amine dehydrogenase"/>
    <property type="match status" value="1"/>
</dbReference>
<dbReference type="PRINTS" id="PR00394">
    <property type="entry name" value="RHSPROTEIN"/>
</dbReference>
<feature type="compositionally biased region" description="Low complexity" evidence="3">
    <location>
        <begin position="445"/>
        <end position="584"/>
    </location>
</feature>
<dbReference type="Pfam" id="PF20148">
    <property type="entry name" value="DUF6531"/>
    <property type="match status" value="1"/>
</dbReference>
<evidence type="ECO:0000256" key="3">
    <source>
        <dbReference type="SAM" id="MobiDB-lite"/>
    </source>
</evidence>
<feature type="region of interest" description="Disordered" evidence="3">
    <location>
        <begin position="332"/>
        <end position="638"/>
    </location>
</feature>
<dbReference type="PANTHER" id="PTHR32305:SF15">
    <property type="entry name" value="PROTEIN RHSA-RELATED"/>
    <property type="match status" value="1"/>
</dbReference>
<dbReference type="SUPFAM" id="SSF69304">
    <property type="entry name" value="Tricorn protease N-terminal domain"/>
    <property type="match status" value="1"/>
</dbReference>
<feature type="compositionally biased region" description="Low complexity" evidence="3">
    <location>
        <begin position="409"/>
        <end position="438"/>
    </location>
</feature>
<protein>
    <recommendedName>
        <fullName evidence="8">Type IV secretion protein Rhs</fullName>
    </recommendedName>
</protein>
<evidence type="ECO:0000259" key="5">
    <source>
        <dbReference type="Pfam" id="PF25023"/>
    </source>
</evidence>
<dbReference type="Proteomes" id="UP000179621">
    <property type="component" value="Unassembled WGS sequence"/>
</dbReference>
<dbReference type="InterPro" id="IPR011044">
    <property type="entry name" value="Quino_amine_DH_bsu"/>
</dbReference>
<feature type="region of interest" description="Disordered" evidence="3">
    <location>
        <begin position="1448"/>
        <end position="1472"/>
    </location>
</feature>
<dbReference type="InterPro" id="IPR050708">
    <property type="entry name" value="T6SS_VgrG/RHS"/>
</dbReference>
<keyword evidence="2" id="KW-0175">Coiled coil</keyword>
<dbReference type="Gene3D" id="3.90.930.1">
    <property type="match status" value="1"/>
</dbReference>